<feature type="compositionally biased region" description="Polar residues" evidence="1">
    <location>
        <begin position="55"/>
        <end position="72"/>
    </location>
</feature>
<sequence>MGATSSTQVCPTLITQQKALNKAQDGIFNTYPTSYLNGRRNPTLMLTDYRREMSSHTSPASRKRNTYPTSYLNGRRNPTLMLTDYRREMSSHTSPASRKRPKEVSNEASQQEESNATTLTSIGGVYRRQSEKIRFDEQQLGYRGRVRYREMF</sequence>
<proteinExistence type="predicted"/>
<feature type="compositionally biased region" description="Polar residues" evidence="1">
    <location>
        <begin position="106"/>
        <end position="121"/>
    </location>
</feature>
<organism evidence="2 3">
    <name type="scientific">Dorcoceras hygrometricum</name>
    <dbReference type="NCBI Taxonomy" id="472368"/>
    <lineage>
        <taxon>Eukaryota</taxon>
        <taxon>Viridiplantae</taxon>
        <taxon>Streptophyta</taxon>
        <taxon>Embryophyta</taxon>
        <taxon>Tracheophyta</taxon>
        <taxon>Spermatophyta</taxon>
        <taxon>Magnoliopsida</taxon>
        <taxon>eudicotyledons</taxon>
        <taxon>Gunneridae</taxon>
        <taxon>Pentapetalae</taxon>
        <taxon>asterids</taxon>
        <taxon>lamiids</taxon>
        <taxon>Lamiales</taxon>
        <taxon>Gesneriaceae</taxon>
        <taxon>Didymocarpoideae</taxon>
        <taxon>Trichosporeae</taxon>
        <taxon>Loxocarpinae</taxon>
        <taxon>Dorcoceras</taxon>
    </lineage>
</organism>
<dbReference type="Proteomes" id="UP000250235">
    <property type="component" value="Unassembled WGS sequence"/>
</dbReference>
<evidence type="ECO:0000313" key="3">
    <source>
        <dbReference type="Proteomes" id="UP000250235"/>
    </source>
</evidence>
<keyword evidence="3" id="KW-1185">Reference proteome</keyword>
<feature type="region of interest" description="Disordered" evidence="1">
    <location>
        <begin position="51"/>
        <end position="123"/>
    </location>
</feature>
<gene>
    <name evidence="2" type="ORF">F511_12574</name>
</gene>
<name>A0A2Z7B9V7_9LAMI</name>
<protein>
    <submittedName>
        <fullName evidence="2">Calcineurin-like metallo-phosphoesterase superfamily protein isoform 1</fullName>
    </submittedName>
</protein>
<accession>A0A2Z7B9V7</accession>
<reference evidence="2 3" key="1">
    <citation type="journal article" date="2015" name="Proc. Natl. Acad. Sci. U.S.A.">
        <title>The resurrection genome of Boea hygrometrica: A blueprint for survival of dehydration.</title>
        <authorList>
            <person name="Xiao L."/>
            <person name="Yang G."/>
            <person name="Zhang L."/>
            <person name="Yang X."/>
            <person name="Zhao S."/>
            <person name="Ji Z."/>
            <person name="Zhou Q."/>
            <person name="Hu M."/>
            <person name="Wang Y."/>
            <person name="Chen M."/>
            <person name="Xu Y."/>
            <person name="Jin H."/>
            <person name="Xiao X."/>
            <person name="Hu G."/>
            <person name="Bao F."/>
            <person name="Hu Y."/>
            <person name="Wan P."/>
            <person name="Li L."/>
            <person name="Deng X."/>
            <person name="Kuang T."/>
            <person name="Xiang C."/>
            <person name="Zhu J.K."/>
            <person name="Oliver M.J."/>
            <person name="He Y."/>
        </authorList>
    </citation>
    <scope>NUCLEOTIDE SEQUENCE [LARGE SCALE GENOMIC DNA]</scope>
    <source>
        <strain evidence="3">cv. XS01</strain>
    </source>
</reference>
<evidence type="ECO:0000256" key="1">
    <source>
        <dbReference type="SAM" id="MobiDB-lite"/>
    </source>
</evidence>
<dbReference type="AlphaFoldDB" id="A0A2Z7B9V7"/>
<dbReference type="EMBL" id="KV010025">
    <property type="protein sequence ID" value="KZV28706.1"/>
    <property type="molecule type" value="Genomic_DNA"/>
</dbReference>
<evidence type="ECO:0000313" key="2">
    <source>
        <dbReference type="EMBL" id="KZV28706.1"/>
    </source>
</evidence>